<proteinExistence type="predicted"/>
<evidence type="ECO:0000313" key="1">
    <source>
        <dbReference type="EMBL" id="JAD29265.1"/>
    </source>
</evidence>
<dbReference type="EMBL" id="GBRH01268630">
    <property type="protein sequence ID" value="JAD29265.1"/>
    <property type="molecule type" value="Transcribed_RNA"/>
</dbReference>
<protein>
    <submittedName>
        <fullName evidence="1">Uncharacterized protein</fullName>
    </submittedName>
</protein>
<sequence>MFLRDLKKDLIYGLL</sequence>
<accession>A0A0A8YXQ7</accession>
<name>A0A0A8YXQ7_ARUDO</name>
<reference evidence="1" key="1">
    <citation type="submission" date="2014-09" db="EMBL/GenBank/DDBJ databases">
        <authorList>
            <person name="Magalhaes I.L.F."/>
            <person name="Oliveira U."/>
            <person name="Santos F.R."/>
            <person name="Vidigal T.H.D.A."/>
            <person name="Brescovit A.D."/>
            <person name="Santos A.J."/>
        </authorList>
    </citation>
    <scope>NUCLEOTIDE SEQUENCE</scope>
    <source>
        <tissue evidence="1">Shoot tissue taken approximately 20 cm above the soil surface</tissue>
    </source>
</reference>
<reference evidence="1" key="2">
    <citation type="journal article" date="2015" name="Data Brief">
        <title>Shoot transcriptome of the giant reed, Arundo donax.</title>
        <authorList>
            <person name="Barrero R.A."/>
            <person name="Guerrero F.D."/>
            <person name="Moolhuijzen P."/>
            <person name="Goolsby J.A."/>
            <person name="Tidwell J."/>
            <person name="Bellgard S.E."/>
            <person name="Bellgard M.I."/>
        </authorList>
    </citation>
    <scope>NUCLEOTIDE SEQUENCE</scope>
    <source>
        <tissue evidence="1">Shoot tissue taken approximately 20 cm above the soil surface</tissue>
    </source>
</reference>
<organism evidence="1">
    <name type="scientific">Arundo donax</name>
    <name type="common">Giant reed</name>
    <name type="synonym">Donax arundinaceus</name>
    <dbReference type="NCBI Taxonomy" id="35708"/>
    <lineage>
        <taxon>Eukaryota</taxon>
        <taxon>Viridiplantae</taxon>
        <taxon>Streptophyta</taxon>
        <taxon>Embryophyta</taxon>
        <taxon>Tracheophyta</taxon>
        <taxon>Spermatophyta</taxon>
        <taxon>Magnoliopsida</taxon>
        <taxon>Liliopsida</taxon>
        <taxon>Poales</taxon>
        <taxon>Poaceae</taxon>
        <taxon>PACMAD clade</taxon>
        <taxon>Arundinoideae</taxon>
        <taxon>Arundineae</taxon>
        <taxon>Arundo</taxon>
    </lineage>
</organism>